<dbReference type="SUPFAM" id="SSF58104">
    <property type="entry name" value="Methyl-accepting chemotaxis protein (MCP) signaling domain"/>
    <property type="match status" value="1"/>
</dbReference>
<feature type="domain" description="Methyl-accepting transducer" evidence="12">
    <location>
        <begin position="417"/>
        <end position="674"/>
    </location>
</feature>
<evidence type="ECO:0000256" key="2">
    <source>
        <dbReference type="ARBA" id="ARBA00022475"/>
    </source>
</evidence>
<dbReference type="AlphaFoldDB" id="A0A1M4U8X6"/>
<keyword evidence="6 11" id="KW-0472">Membrane</keyword>
<evidence type="ECO:0000256" key="11">
    <source>
        <dbReference type="SAM" id="Phobius"/>
    </source>
</evidence>
<evidence type="ECO:0000313" key="14">
    <source>
        <dbReference type="EMBL" id="SHE53175.1"/>
    </source>
</evidence>
<evidence type="ECO:0000256" key="9">
    <source>
        <dbReference type="PROSITE-ProRule" id="PRU00284"/>
    </source>
</evidence>
<name>A0A1M4U8X6_9FIRM</name>
<feature type="domain" description="HAMP" evidence="13">
    <location>
        <begin position="340"/>
        <end position="398"/>
    </location>
</feature>
<dbReference type="Proteomes" id="UP000184114">
    <property type="component" value="Unassembled WGS sequence"/>
</dbReference>
<dbReference type="PANTHER" id="PTHR32089">
    <property type="entry name" value="METHYL-ACCEPTING CHEMOTAXIS PROTEIN MCPB"/>
    <property type="match status" value="1"/>
</dbReference>
<dbReference type="CDD" id="cd12912">
    <property type="entry name" value="PDC2_MCP_like"/>
    <property type="match status" value="1"/>
</dbReference>
<gene>
    <name evidence="14" type="ORF">SAMN02745784_00956</name>
</gene>
<dbReference type="PANTHER" id="PTHR32089:SF112">
    <property type="entry name" value="LYSOZYME-LIKE PROTEIN-RELATED"/>
    <property type="match status" value="1"/>
</dbReference>
<comment type="similarity">
    <text evidence="8">Belongs to the methyl-accepting chemotaxis (MCP) protein family.</text>
</comment>
<protein>
    <submittedName>
        <fullName evidence="14">Methyl-accepting chemotaxis sensory transducer with Cache sensor</fullName>
    </submittedName>
</protein>
<keyword evidence="7 9" id="KW-0807">Transducer</keyword>
<proteinExistence type="inferred from homology"/>
<evidence type="ECO:0000256" key="8">
    <source>
        <dbReference type="ARBA" id="ARBA00029447"/>
    </source>
</evidence>
<dbReference type="PROSITE" id="PS50885">
    <property type="entry name" value="HAMP"/>
    <property type="match status" value="1"/>
</dbReference>
<evidence type="ECO:0000256" key="4">
    <source>
        <dbReference type="ARBA" id="ARBA00022692"/>
    </source>
</evidence>
<accession>A0A1M4U8X6</accession>
<organism evidence="14 15">
    <name type="scientific">Tissierella praeacuta DSM 18095</name>
    <dbReference type="NCBI Taxonomy" id="1123404"/>
    <lineage>
        <taxon>Bacteria</taxon>
        <taxon>Bacillati</taxon>
        <taxon>Bacillota</taxon>
        <taxon>Tissierellia</taxon>
        <taxon>Tissierellales</taxon>
        <taxon>Tissierellaceae</taxon>
        <taxon>Tissierella</taxon>
    </lineage>
</organism>
<dbReference type="InterPro" id="IPR033479">
    <property type="entry name" value="dCache_1"/>
</dbReference>
<dbReference type="Pfam" id="PF00015">
    <property type="entry name" value="MCPsignal"/>
    <property type="match status" value="1"/>
</dbReference>
<evidence type="ECO:0000256" key="5">
    <source>
        <dbReference type="ARBA" id="ARBA00022989"/>
    </source>
</evidence>
<keyword evidence="4 11" id="KW-0812">Transmembrane</keyword>
<dbReference type="STRING" id="1123404.SAMN02745784_00956"/>
<dbReference type="GO" id="GO:0007165">
    <property type="term" value="P:signal transduction"/>
    <property type="evidence" value="ECO:0007669"/>
    <property type="project" value="UniProtKB-KW"/>
</dbReference>
<evidence type="ECO:0000256" key="3">
    <source>
        <dbReference type="ARBA" id="ARBA00022500"/>
    </source>
</evidence>
<dbReference type="Pfam" id="PF02743">
    <property type="entry name" value="dCache_1"/>
    <property type="match status" value="1"/>
</dbReference>
<evidence type="ECO:0000256" key="6">
    <source>
        <dbReference type="ARBA" id="ARBA00023136"/>
    </source>
</evidence>
<dbReference type="RefSeq" id="WP_072973751.1">
    <property type="nucleotide sequence ID" value="NZ_FQTY01000003.1"/>
</dbReference>
<dbReference type="Gene3D" id="6.10.340.10">
    <property type="match status" value="1"/>
</dbReference>
<evidence type="ECO:0000313" key="15">
    <source>
        <dbReference type="Proteomes" id="UP000184114"/>
    </source>
</evidence>
<evidence type="ECO:0000259" key="13">
    <source>
        <dbReference type="PROSITE" id="PS50885"/>
    </source>
</evidence>
<evidence type="ECO:0000256" key="1">
    <source>
        <dbReference type="ARBA" id="ARBA00004651"/>
    </source>
</evidence>
<keyword evidence="2" id="KW-1003">Cell membrane</keyword>
<dbReference type="Gene3D" id="3.30.450.20">
    <property type="entry name" value="PAS domain"/>
    <property type="match status" value="2"/>
</dbReference>
<keyword evidence="5 11" id="KW-1133">Transmembrane helix</keyword>
<dbReference type="SMART" id="SM00283">
    <property type="entry name" value="MA"/>
    <property type="match status" value="1"/>
</dbReference>
<feature type="transmembrane region" description="Helical" evidence="11">
    <location>
        <begin position="316"/>
        <end position="338"/>
    </location>
</feature>
<dbReference type="InterPro" id="IPR004089">
    <property type="entry name" value="MCPsignal_dom"/>
</dbReference>
<dbReference type="Pfam" id="PF00672">
    <property type="entry name" value="HAMP"/>
    <property type="match status" value="1"/>
</dbReference>
<feature type="coiled-coil region" evidence="10">
    <location>
        <begin position="421"/>
        <end position="483"/>
    </location>
</feature>
<dbReference type="InterPro" id="IPR003660">
    <property type="entry name" value="HAMP_dom"/>
</dbReference>
<dbReference type="Gene3D" id="1.10.287.950">
    <property type="entry name" value="Methyl-accepting chemotaxis protein"/>
    <property type="match status" value="1"/>
</dbReference>
<dbReference type="CDD" id="cd12913">
    <property type="entry name" value="PDC1_MCP_like"/>
    <property type="match status" value="1"/>
</dbReference>
<dbReference type="GO" id="GO:0006935">
    <property type="term" value="P:chemotaxis"/>
    <property type="evidence" value="ECO:0007669"/>
    <property type="project" value="UniProtKB-KW"/>
</dbReference>
<reference evidence="15" key="1">
    <citation type="submission" date="2016-11" db="EMBL/GenBank/DDBJ databases">
        <authorList>
            <person name="Varghese N."/>
            <person name="Submissions S."/>
        </authorList>
    </citation>
    <scope>NUCLEOTIDE SEQUENCE [LARGE SCALE GENOMIC DNA]</scope>
    <source>
        <strain evidence="15">DSM 18095</strain>
    </source>
</reference>
<keyword evidence="10" id="KW-0175">Coiled coil</keyword>
<evidence type="ECO:0000256" key="10">
    <source>
        <dbReference type="SAM" id="Coils"/>
    </source>
</evidence>
<dbReference type="GO" id="GO:0005886">
    <property type="term" value="C:plasma membrane"/>
    <property type="evidence" value="ECO:0007669"/>
    <property type="project" value="UniProtKB-SubCell"/>
</dbReference>
<dbReference type="EMBL" id="FQTY01000003">
    <property type="protein sequence ID" value="SHE53175.1"/>
    <property type="molecule type" value="Genomic_DNA"/>
</dbReference>
<dbReference type="PROSITE" id="PS50111">
    <property type="entry name" value="CHEMOTAXIS_TRANSDUC_2"/>
    <property type="match status" value="1"/>
</dbReference>
<keyword evidence="15" id="KW-1185">Reference proteome</keyword>
<keyword evidence="3" id="KW-0145">Chemotaxis</keyword>
<dbReference type="GeneID" id="90996213"/>
<evidence type="ECO:0000259" key="12">
    <source>
        <dbReference type="PROSITE" id="PS50111"/>
    </source>
</evidence>
<comment type="subcellular location">
    <subcellularLocation>
        <location evidence="1">Cell membrane</location>
        <topology evidence="1">Multi-pass membrane protein</topology>
    </subcellularLocation>
</comment>
<evidence type="ECO:0000256" key="7">
    <source>
        <dbReference type="ARBA" id="ARBA00023224"/>
    </source>
</evidence>
<sequence length="703" mass="77608">MKSIKIKMLISILSVVLIIFASVVGIITINSYDMQKKDSINYVTAKTEKYVELAQAEMNNALIVTTALSRTFEGMKQSGNIDRGTINQVIKNTIEKNPNLIGVWTVWEPNALDGNDSEYADTDGNDKTGRFVPYWNRGNGTVDIQTCDDTYDNLDESGLWYQTSKNSKKPAVLEPQTYNLYGKDVILVSVTAPIIYNDKVIGVAGVDISLDRLQEVISNIILYDSGYVQFITGKGLILGHKDSEMLGKNIFELFPDEEIQEIVENGRQANLERISSTNGQKEYFTIIPLSISGTSTKWSFISIIPRNEIFEKTRESITRTIVTGVIGIMILIVFTLVITNTITKPIVNLSQVVERLSNFDLTFDENSSAIKYLKREDEIGLIAKSLATMHKNFIGLIKKVSDISNQVAASSEELMATTQQSASASEEIARAIDEIARAASEQARDTERGAIEIDELGKEIEKNQEDAINLNNAANEVSKLKDEGIVIIEELVEKNNITNKSIAEIYEIIENTNEGAEKIKNASKMIGNIADQTNLLALNAAIEAARAGEAGKGFAVVAEEIRKLAEESNSFTEDITVIIESLAGKTEYAVNTMEKVRRTLESQNESVKLTNDKFHGIAYTIEDVQKAIESIAKSGIEMEKKKEEIIKIIQSLSAISQENAAGTEESSASVEEQTASIEEISGASEALSKLAEEMQENVSKFKY</sequence>